<organism evidence="9 10">
    <name type="scientific">Drosophila gunungcola</name>
    <name type="common">fruit fly</name>
    <dbReference type="NCBI Taxonomy" id="103775"/>
    <lineage>
        <taxon>Eukaryota</taxon>
        <taxon>Metazoa</taxon>
        <taxon>Ecdysozoa</taxon>
        <taxon>Arthropoda</taxon>
        <taxon>Hexapoda</taxon>
        <taxon>Insecta</taxon>
        <taxon>Pterygota</taxon>
        <taxon>Neoptera</taxon>
        <taxon>Endopterygota</taxon>
        <taxon>Diptera</taxon>
        <taxon>Brachycera</taxon>
        <taxon>Muscomorpha</taxon>
        <taxon>Ephydroidea</taxon>
        <taxon>Drosophilidae</taxon>
        <taxon>Drosophila</taxon>
        <taxon>Sophophora</taxon>
    </lineage>
</organism>
<feature type="transmembrane region" description="Helical" evidence="8">
    <location>
        <begin position="513"/>
        <end position="533"/>
    </location>
</feature>
<keyword evidence="4 8" id="KW-1133">Transmembrane helix</keyword>
<evidence type="ECO:0000256" key="3">
    <source>
        <dbReference type="ARBA" id="ARBA00022692"/>
    </source>
</evidence>
<evidence type="ECO:0000256" key="4">
    <source>
        <dbReference type="ARBA" id="ARBA00022989"/>
    </source>
</evidence>
<dbReference type="PROSITE" id="PS50890">
    <property type="entry name" value="PUA"/>
    <property type="match status" value="1"/>
</dbReference>
<dbReference type="PANTHER" id="PTHR42643:SF39">
    <property type="entry name" value="IONOTROPIC RECEPTOR 56A-RELATED"/>
    <property type="match status" value="1"/>
</dbReference>
<reference evidence="9" key="1">
    <citation type="journal article" date="2023" name="Genome Biol. Evol.">
        <title>Long-read-based Genome Assembly of Drosophila gunungcola Reveals Fewer Chemosensory Genes in Flower-breeding Species.</title>
        <authorList>
            <person name="Negi A."/>
            <person name="Liao B.Y."/>
            <person name="Yeh S.D."/>
        </authorList>
    </citation>
    <scope>NUCLEOTIDE SEQUENCE</scope>
    <source>
        <strain evidence="9">Sukarami</strain>
    </source>
</reference>
<dbReference type="InterPro" id="IPR052192">
    <property type="entry name" value="Insect_Ionotropic_Sensory_Rcpt"/>
</dbReference>
<dbReference type="AlphaFoldDB" id="A0A9P9YML2"/>
<accession>A0A9P9YML2</accession>
<keyword evidence="5 8" id="KW-0472">Membrane</keyword>
<feature type="transmembrane region" description="Helical" evidence="8">
    <location>
        <begin position="53"/>
        <end position="73"/>
    </location>
</feature>
<comment type="caution">
    <text evidence="9">The sequence shown here is derived from an EMBL/GenBank/DDBJ whole genome shotgun (WGS) entry which is preliminary data.</text>
</comment>
<name>A0A9P9YML2_9MUSC</name>
<evidence type="ECO:0000256" key="7">
    <source>
        <dbReference type="ARBA" id="ARBA00023180"/>
    </source>
</evidence>
<dbReference type="GO" id="GO:0005886">
    <property type="term" value="C:plasma membrane"/>
    <property type="evidence" value="ECO:0007669"/>
    <property type="project" value="UniProtKB-SubCell"/>
</dbReference>
<dbReference type="Proteomes" id="UP001059596">
    <property type="component" value="Unassembled WGS sequence"/>
</dbReference>
<gene>
    <name evidence="9" type="ORF">M5D96_006920</name>
</gene>
<evidence type="ECO:0000256" key="6">
    <source>
        <dbReference type="ARBA" id="ARBA00023170"/>
    </source>
</evidence>
<comment type="subcellular location">
    <subcellularLocation>
        <location evidence="1">Cell membrane</location>
        <topology evidence="1">Multi-pass membrane protein</topology>
    </subcellularLocation>
</comment>
<evidence type="ECO:0000256" key="2">
    <source>
        <dbReference type="ARBA" id="ARBA00022475"/>
    </source>
</evidence>
<dbReference type="EMBL" id="JAMKOV010000005">
    <property type="protein sequence ID" value="KAI8039508.1"/>
    <property type="molecule type" value="Genomic_DNA"/>
</dbReference>
<keyword evidence="2" id="KW-1003">Cell membrane</keyword>
<dbReference type="Gene3D" id="1.10.287.70">
    <property type="match status" value="2"/>
</dbReference>
<keyword evidence="6" id="KW-0675">Receptor</keyword>
<sequence length="788" mass="91718">MLSKKEIDIICFYKELGWSVASTEPLSIVTSHLMVPHAIPISSYFYYSRPFSWTLWLVIASTVLYGSLTLHLSSREKQIDVGKCLLYSLSHILYTCHEKVRNTGWRAISIHIVLTSCGFILTNLYLSTLSSILTSGLYEQEYDTLEDLAKSPFISLHDEFHWTYYTTFTFLPEALRRNSISLNVSIVTAYRDGLNKSYMYWISDDRIGMVLRQQELLKKPRFYKLSQPVGYSLEAHCVSRSLPYLEMASQFMRRLHEHGIDIKMRADTFQVLIQQGIYTLMRDDEPPAKAFDLEFYFFAFDLKDSGLDPKVANFLPNLLDGLHELHIVFMSKGEPLFLKEDFYSYCFKKGFVNVILIYGQDFNSYLPYPSIQPIKLSNISEYLNTRGIIRNFRGFPIRTLRSKIAPRDFEYHNDQGDLVRAGYLFTAVKEFTYRYNATLESVPLPDVPEHEAYEAIVEMLMTKDIDVVCYFTPLEIWFKVPHTAPLSILTEYFIVPHARPISSYLYFSRPFTWTLWLVVALTVFYGSLMLYLTSGRARIEIGKCLLYSLSHILYNCHQTIRVTGWRDVLIHVVLTISGFVLTNVYLATLSSILTSGLYEEEYHTLADLANAPYPSLQDDFYRIQMLAKTFLPEALRRNSLTLNATFLTANRDGLNKNYMYVLYEDRLELILMQQYLLKTPRFYIIRQSVGHALESYCVAKSLPYLQMTSDFMRRLQEHGINIKMKADSFRELLQLRVYTLMRDNEPPAKAFDLQYYFFAFGLWAVGITVSLVVFFLEVANSRYCSKRH</sequence>
<evidence type="ECO:0000256" key="1">
    <source>
        <dbReference type="ARBA" id="ARBA00004651"/>
    </source>
</evidence>
<evidence type="ECO:0008006" key="11">
    <source>
        <dbReference type="Google" id="ProtNLM"/>
    </source>
</evidence>
<evidence type="ECO:0000256" key="8">
    <source>
        <dbReference type="SAM" id="Phobius"/>
    </source>
</evidence>
<keyword evidence="7" id="KW-0325">Glycoprotein</keyword>
<feature type="transmembrane region" description="Helical" evidence="8">
    <location>
        <begin position="755"/>
        <end position="779"/>
    </location>
</feature>
<proteinExistence type="predicted"/>
<protein>
    <recommendedName>
        <fullName evidence="11">Ionotropic receptor</fullName>
    </recommendedName>
</protein>
<evidence type="ECO:0000313" key="10">
    <source>
        <dbReference type="Proteomes" id="UP001059596"/>
    </source>
</evidence>
<feature type="transmembrane region" description="Helical" evidence="8">
    <location>
        <begin position="568"/>
        <end position="588"/>
    </location>
</feature>
<evidence type="ECO:0000313" key="9">
    <source>
        <dbReference type="EMBL" id="KAI8039508.1"/>
    </source>
</evidence>
<keyword evidence="3 8" id="KW-0812">Transmembrane</keyword>
<feature type="transmembrane region" description="Helical" evidence="8">
    <location>
        <begin position="107"/>
        <end position="126"/>
    </location>
</feature>
<dbReference type="PANTHER" id="PTHR42643">
    <property type="entry name" value="IONOTROPIC RECEPTOR 20A-RELATED"/>
    <property type="match status" value="1"/>
</dbReference>
<keyword evidence="10" id="KW-1185">Reference proteome</keyword>
<evidence type="ECO:0000256" key="5">
    <source>
        <dbReference type="ARBA" id="ARBA00023136"/>
    </source>
</evidence>